<dbReference type="Proteomes" id="UP000324222">
    <property type="component" value="Unassembled WGS sequence"/>
</dbReference>
<evidence type="ECO:0000313" key="3">
    <source>
        <dbReference type="Proteomes" id="UP000324222"/>
    </source>
</evidence>
<feature type="compositionally biased region" description="Pro residues" evidence="1">
    <location>
        <begin position="22"/>
        <end position="31"/>
    </location>
</feature>
<proteinExistence type="predicted"/>
<reference evidence="2 3" key="1">
    <citation type="submission" date="2019-05" db="EMBL/GenBank/DDBJ databases">
        <title>Another draft genome of Portunus trituberculatus and its Hox gene families provides insights of decapod evolution.</title>
        <authorList>
            <person name="Jeong J.-H."/>
            <person name="Song I."/>
            <person name="Kim S."/>
            <person name="Choi T."/>
            <person name="Kim D."/>
            <person name="Ryu S."/>
            <person name="Kim W."/>
        </authorList>
    </citation>
    <scope>NUCLEOTIDE SEQUENCE [LARGE SCALE GENOMIC DNA]</scope>
    <source>
        <tissue evidence="2">Muscle</tissue>
    </source>
</reference>
<feature type="region of interest" description="Disordered" evidence="1">
    <location>
        <begin position="1"/>
        <end position="37"/>
    </location>
</feature>
<accession>A0A5B7IXN1</accession>
<protein>
    <submittedName>
        <fullName evidence="2">Uncharacterized protein</fullName>
    </submittedName>
</protein>
<keyword evidence="3" id="KW-1185">Reference proteome</keyword>
<organism evidence="2 3">
    <name type="scientific">Portunus trituberculatus</name>
    <name type="common">Swimming crab</name>
    <name type="synonym">Neptunus trituberculatus</name>
    <dbReference type="NCBI Taxonomy" id="210409"/>
    <lineage>
        <taxon>Eukaryota</taxon>
        <taxon>Metazoa</taxon>
        <taxon>Ecdysozoa</taxon>
        <taxon>Arthropoda</taxon>
        <taxon>Crustacea</taxon>
        <taxon>Multicrustacea</taxon>
        <taxon>Malacostraca</taxon>
        <taxon>Eumalacostraca</taxon>
        <taxon>Eucarida</taxon>
        <taxon>Decapoda</taxon>
        <taxon>Pleocyemata</taxon>
        <taxon>Brachyura</taxon>
        <taxon>Eubrachyura</taxon>
        <taxon>Portunoidea</taxon>
        <taxon>Portunidae</taxon>
        <taxon>Portuninae</taxon>
        <taxon>Portunus</taxon>
    </lineage>
</organism>
<sequence length="66" mass="7373">MSSKKVPHPCLLHPSFRHPRRPFPAPAPAPAPATQSQPHCLRAPNILASLTMLKTSRYLNMKYDKA</sequence>
<comment type="caution">
    <text evidence="2">The sequence shown here is derived from an EMBL/GenBank/DDBJ whole genome shotgun (WGS) entry which is preliminary data.</text>
</comment>
<gene>
    <name evidence="2" type="ORF">E2C01_085362</name>
</gene>
<dbReference type="AlphaFoldDB" id="A0A5B7IXN1"/>
<evidence type="ECO:0000256" key="1">
    <source>
        <dbReference type="SAM" id="MobiDB-lite"/>
    </source>
</evidence>
<dbReference type="EMBL" id="VSRR010084179">
    <property type="protein sequence ID" value="MPC90381.1"/>
    <property type="molecule type" value="Genomic_DNA"/>
</dbReference>
<name>A0A5B7IXN1_PORTR</name>
<evidence type="ECO:0000313" key="2">
    <source>
        <dbReference type="EMBL" id="MPC90381.1"/>
    </source>
</evidence>